<sequence>MGGVHGVDYAKLLGPETSDPSKDQCRDIMQNGWLQLVIGGMVVVTEVLVQGQECIHRANVKGHGNPNAKSAEKIDQNPFVHGSPCEEFDRWIDTWRVTVRHQRNTVRPVHGSELGVIRQSGCFAG</sequence>
<evidence type="ECO:0000313" key="1">
    <source>
        <dbReference type="Proteomes" id="UP000887565"/>
    </source>
</evidence>
<reference evidence="2" key="1">
    <citation type="submission" date="2022-11" db="UniProtKB">
        <authorList>
            <consortium name="WormBaseParasite"/>
        </authorList>
    </citation>
    <scope>IDENTIFICATION</scope>
</reference>
<dbReference type="Proteomes" id="UP000887565">
    <property type="component" value="Unplaced"/>
</dbReference>
<keyword evidence="1" id="KW-1185">Reference proteome</keyword>
<accession>A0A915JMI2</accession>
<organism evidence="1 2">
    <name type="scientific">Romanomermis culicivorax</name>
    <name type="common">Nematode worm</name>
    <dbReference type="NCBI Taxonomy" id="13658"/>
    <lineage>
        <taxon>Eukaryota</taxon>
        <taxon>Metazoa</taxon>
        <taxon>Ecdysozoa</taxon>
        <taxon>Nematoda</taxon>
        <taxon>Enoplea</taxon>
        <taxon>Dorylaimia</taxon>
        <taxon>Mermithida</taxon>
        <taxon>Mermithoidea</taxon>
        <taxon>Mermithidae</taxon>
        <taxon>Romanomermis</taxon>
    </lineage>
</organism>
<evidence type="ECO:0000313" key="2">
    <source>
        <dbReference type="WBParaSite" id="nRc.2.0.1.t27302-RA"/>
    </source>
</evidence>
<dbReference type="AlphaFoldDB" id="A0A915JMI2"/>
<protein>
    <submittedName>
        <fullName evidence="2">Uncharacterized protein</fullName>
    </submittedName>
</protein>
<name>A0A915JMI2_ROMCU</name>
<proteinExistence type="predicted"/>
<dbReference type="WBParaSite" id="nRc.2.0.1.t27302-RA">
    <property type="protein sequence ID" value="nRc.2.0.1.t27302-RA"/>
    <property type="gene ID" value="nRc.2.0.1.g27302"/>
</dbReference>